<organism evidence="1 2">
    <name type="scientific">Acidianus manzaensis</name>
    <dbReference type="NCBI Taxonomy" id="282676"/>
    <lineage>
        <taxon>Archaea</taxon>
        <taxon>Thermoproteota</taxon>
        <taxon>Thermoprotei</taxon>
        <taxon>Sulfolobales</taxon>
        <taxon>Sulfolobaceae</taxon>
        <taxon>Acidianus</taxon>
    </lineage>
</organism>
<dbReference type="RefSeq" id="WP_148692090.1">
    <property type="nucleotide sequence ID" value="NZ_CP020477.1"/>
</dbReference>
<dbReference type="AlphaFoldDB" id="A0A1W6K1D1"/>
<evidence type="ECO:0000313" key="2">
    <source>
        <dbReference type="Proteomes" id="UP000193404"/>
    </source>
</evidence>
<dbReference type="KEGG" id="aman:B6F84_09890"/>
<proteinExistence type="predicted"/>
<dbReference type="STRING" id="282676.B6F84_09890"/>
<dbReference type="EMBL" id="CP020477">
    <property type="protein sequence ID" value="ARM76305.1"/>
    <property type="molecule type" value="Genomic_DNA"/>
</dbReference>
<name>A0A1W6K1D1_9CREN</name>
<evidence type="ECO:0000313" key="1">
    <source>
        <dbReference type="EMBL" id="ARM76305.1"/>
    </source>
</evidence>
<dbReference type="Proteomes" id="UP000193404">
    <property type="component" value="Chromosome"/>
</dbReference>
<dbReference type="OrthoDB" id="34219at2157"/>
<reference evidence="1 2" key="1">
    <citation type="submission" date="2017-03" db="EMBL/GenBank/DDBJ databases">
        <title>Sulfur activation and transportation mechanism of thermophilic Archaea Acidianus manzaensis YN-25.</title>
        <authorList>
            <person name="Ma Y."/>
            <person name="Yang Y."/>
            <person name="Xia J."/>
        </authorList>
    </citation>
    <scope>NUCLEOTIDE SEQUENCE [LARGE SCALE GENOMIC DNA]</scope>
    <source>
        <strain evidence="1 2">YN-25</strain>
    </source>
</reference>
<dbReference type="GeneID" id="41591236"/>
<accession>A0A1W6K1D1</accession>
<gene>
    <name evidence="1" type="ORF">B6F84_09890</name>
</gene>
<protein>
    <submittedName>
        <fullName evidence="1">Uncharacterized protein</fullName>
    </submittedName>
</protein>
<sequence length="314" mass="35769">MPNGKLAIFDEGSIQGTIEYSSMLKSTRLNAENRELKYPFYAEKKPMRAYILLITESKDNSIKWRLWLNNFSLTKEFKPNYSIRYGNNFINLHLFDITPLVIAGKNEFIVSHASIEGISVQVVNSVLMYDAPEINTEYNLESGILLIKPLEKIDFNCIQKKNYIIVRNPNKSKLKIMNSEGVINEIGDSQDSDEIEAEGNVSIFHDSSQKNPAFVYLHYSVRSISPKIDVNVEAKTNSNEVIISLENISEIELDKLIVNAMLNGITVNFKTFNNIKVGDKIEYSFNIPKKGNLHLRIVGIKSGLRKVLDKDVNW</sequence>
<keyword evidence="2" id="KW-1185">Reference proteome</keyword>